<gene>
    <name evidence="1" type="ORF">AQPE_4854</name>
</gene>
<name>A0A5K7SGD1_9BACT</name>
<organism evidence="1 2">
    <name type="scientific">Aquipluma nitroreducens</name>
    <dbReference type="NCBI Taxonomy" id="2010828"/>
    <lineage>
        <taxon>Bacteria</taxon>
        <taxon>Pseudomonadati</taxon>
        <taxon>Bacteroidota</taxon>
        <taxon>Bacteroidia</taxon>
        <taxon>Marinilabiliales</taxon>
        <taxon>Prolixibacteraceae</taxon>
        <taxon>Aquipluma</taxon>
    </lineage>
</organism>
<dbReference type="Proteomes" id="UP001193389">
    <property type="component" value="Chromosome"/>
</dbReference>
<evidence type="ECO:0000313" key="2">
    <source>
        <dbReference type="Proteomes" id="UP001193389"/>
    </source>
</evidence>
<proteinExistence type="predicted"/>
<accession>A0A5K7SGD1</accession>
<dbReference type="AlphaFoldDB" id="A0A5K7SGD1"/>
<reference evidence="1" key="1">
    <citation type="journal article" date="2020" name="Int. J. Syst. Evol. Microbiol.">
        <title>Aquipluma nitroreducens gen. nov. sp. nov., a novel facultatively anaerobic bacterium isolated from a freshwater lake.</title>
        <authorList>
            <person name="Watanabe M."/>
            <person name="Kojima H."/>
            <person name="Fukui M."/>
        </authorList>
    </citation>
    <scope>NUCLEOTIDE SEQUENCE</scope>
    <source>
        <strain evidence="1">MeG22</strain>
    </source>
</reference>
<dbReference type="KEGG" id="anf:AQPE_4854"/>
<dbReference type="EMBL" id="AP018694">
    <property type="protein sequence ID" value="BBE20660.1"/>
    <property type="molecule type" value="Genomic_DNA"/>
</dbReference>
<sequence length="38" mass="4379">MRAISCQAEKQHERKDAHRKPLLPDLRVAEVIGRILVT</sequence>
<evidence type="ECO:0000313" key="1">
    <source>
        <dbReference type="EMBL" id="BBE20660.1"/>
    </source>
</evidence>
<keyword evidence="2" id="KW-1185">Reference proteome</keyword>
<protein>
    <submittedName>
        <fullName evidence="1">Uncharacterized protein</fullName>
    </submittedName>
</protein>